<dbReference type="CDD" id="cd00299">
    <property type="entry name" value="GST_C_family"/>
    <property type="match status" value="1"/>
</dbReference>
<evidence type="ECO:0000313" key="3">
    <source>
        <dbReference type="EMBL" id="CAH1269747.1"/>
    </source>
</evidence>
<proteinExistence type="predicted"/>
<dbReference type="InterPro" id="IPR036282">
    <property type="entry name" value="Glutathione-S-Trfase_C_sf"/>
</dbReference>
<dbReference type="GO" id="GO:0005739">
    <property type="term" value="C:mitochondrion"/>
    <property type="evidence" value="ECO:0007669"/>
    <property type="project" value="TreeGrafter"/>
</dbReference>
<accession>A0A8K0A8G2</accession>
<dbReference type="InterPro" id="IPR004046">
    <property type="entry name" value="GST_C"/>
</dbReference>
<sequence length="229" mass="26432">MASDVTLYWPLRYGSGPCWRALICLEEKGLFGYKSKLLSFEKKEHKSDEYLKINPRGQVPTLKHGNVIINESLAICLYLENAFKGQGTKLLPDDPAQHALVLQRAVESQNIRENCTFGLVYYYYRTKPEDRKEAEDDERKKAFHEELQIWEGYLAKLGGGSYTTGKDFSLADACVFPFVCYLVRMGLNLRSRYPHLADYHDLMKDRPSVKAGWPPKWRDTPNLKMLNDV</sequence>
<dbReference type="GO" id="GO:0006749">
    <property type="term" value="P:glutathione metabolic process"/>
    <property type="evidence" value="ECO:0007669"/>
    <property type="project" value="TreeGrafter"/>
</dbReference>
<feature type="domain" description="GST N-terminal" evidence="1">
    <location>
        <begin position="5"/>
        <end position="87"/>
    </location>
</feature>
<dbReference type="SFLD" id="SFLDG00358">
    <property type="entry name" value="Main_(cytGST)"/>
    <property type="match status" value="1"/>
</dbReference>
<dbReference type="InterPro" id="IPR004045">
    <property type="entry name" value="Glutathione_S-Trfase_N"/>
</dbReference>
<dbReference type="AlphaFoldDB" id="A0A8K0A8G2"/>
<dbReference type="InterPro" id="IPR010987">
    <property type="entry name" value="Glutathione-S-Trfase_C-like"/>
</dbReference>
<dbReference type="EMBL" id="OV696692">
    <property type="protein sequence ID" value="CAH1269747.1"/>
    <property type="molecule type" value="Genomic_DNA"/>
</dbReference>
<dbReference type="Proteomes" id="UP000838412">
    <property type="component" value="Chromosome 7"/>
</dbReference>
<dbReference type="Gene3D" id="1.20.1050.10">
    <property type="match status" value="1"/>
</dbReference>
<dbReference type="PANTHER" id="PTHR42673">
    <property type="entry name" value="MALEYLACETOACETATE ISOMERASE"/>
    <property type="match status" value="1"/>
</dbReference>
<dbReference type="Gene3D" id="3.40.30.10">
    <property type="entry name" value="Glutaredoxin"/>
    <property type="match status" value="1"/>
</dbReference>
<evidence type="ECO:0000313" key="4">
    <source>
        <dbReference type="Proteomes" id="UP000838412"/>
    </source>
</evidence>
<dbReference type="PANTHER" id="PTHR42673:SF4">
    <property type="entry name" value="MALEYLACETOACETATE ISOMERASE"/>
    <property type="match status" value="1"/>
</dbReference>
<dbReference type="GO" id="GO:0004364">
    <property type="term" value="F:glutathione transferase activity"/>
    <property type="evidence" value="ECO:0007669"/>
    <property type="project" value="TreeGrafter"/>
</dbReference>
<dbReference type="CDD" id="cd00570">
    <property type="entry name" value="GST_N_family"/>
    <property type="match status" value="1"/>
</dbReference>
<dbReference type="OrthoDB" id="2309723at2759"/>
<dbReference type="FunFam" id="3.40.30.10:FF:000221">
    <property type="entry name" value="Glutathione S-transferase rho"/>
    <property type="match status" value="1"/>
</dbReference>
<dbReference type="SFLD" id="SFLDS00019">
    <property type="entry name" value="Glutathione_Transferase_(cytos"/>
    <property type="match status" value="1"/>
</dbReference>
<dbReference type="InterPro" id="IPR040079">
    <property type="entry name" value="Glutathione_S-Trfase"/>
</dbReference>
<dbReference type="Pfam" id="PF14497">
    <property type="entry name" value="GST_C_3"/>
    <property type="match status" value="1"/>
</dbReference>
<protein>
    <submittedName>
        <fullName evidence="3">GSTT2B protein</fullName>
    </submittedName>
</protein>
<dbReference type="Pfam" id="PF13409">
    <property type="entry name" value="GST_N_2"/>
    <property type="match status" value="1"/>
</dbReference>
<dbReference type="SUPFAM" id="SSF47616">
    <property type="entry name" value="GST C-terminal domain-like"/>
    <property type="match status" value="1"/>
</dbReference>
<keyword evidence="4" id="KW-1185">Reference proteome</keyword>
<dbReference type="GO" id="GO:0006559">
    <property type="term" value="P:L-phenylalanine catabolic process"/>
    <property type="evidence" value="ECO:0007669"/>
    <property type="project" value="TreeGrafter"/>
</dbReference>
<dbReference type="GO" id="GO:0016034">
    <property type="term" value="F:maleylacetoacetate isomerase activity"/>
    <property type="evidence" value="ECO:0007669"/>
    <property type="project" value="TreeGrafter"/>
</dbReference>
<dbReference type="PROSITE" id="PS50405">
    <property type="entry name" value="GST_CTER"/>
    <property type="match status" value="1"/>
</dbReference>
<gene>
    <name evidence="3" type="primary">GSTT2B</name>
    <name evidence="3" type="ORF">BLAG_LOCUS22300</name>
</gene>
<evidence type="ECO:0000259" key="1">
    <source>
        <dbReference type="PROSITE" id="PS50404"/>
    </source>
</evidence>
<evidence type="ECO:0000259" key="2">
    <source>
        <dbReference type="PROSITE" id="PS50405"/>
    </source>
</evidence>
<reference evidence="3" key="1">
    <citation type="submission" date="2022-01" db="EMBL/GenBank/DDBJ databases">
        <authorList>
            <person name="Braso-Vives M."/>
        </authorList>
    </citation>
    <scope>NUCLEOTIDE SEQUENCE</scope>
</reference>
<dbReference type="PROSITE" id="PS50404">
    <property type="entry name" value="GST_NTER"/>
    <property type="match status" value="1"/>
</dbReference>
<dbReference type="InterPro" id="IPR036249">
    <property type="entry name" value="Thioredoxin-like_sf"/>
</dbReference>
<organism evidence="3 4">
    <name type="scientific">Branchiostoma lanceolatum</name>
    <name type="common">Common lancelet</name>
    <name type="synonym">Amphioxus lanceolatum</name>
    <dbReference type="NCBI Taxonomy" id="7740"/>
    <lineage>
        <taxon>Eukaryota</taxon>
        <taxon>Metazoa</taxon>
        <taxon>Chordata</taxon>
        <taxon>Cephalochordata</taxon>
        <taxon>Leptocardii</taxon>
        <taxon>Amphioxiformes</taxon>
        <taxon>Branchiostomatidae</taxon>
        <taxon>Branchiostoma</taxon>
    </lineage>
</organism>
<feature type="domain" description="GST C-terminal" evidence="2">
    <location>
        <begin position="94"/>
        <end position="222"/>
    </location>
</feature>
<name>A0A8K0A8G2_BRALA</name>
<dbReference type="SUPFAM" id="SSF52833">
    <property type="entry name" value="Thioredoxin-like"/>
    <property type="match status" value="1"/>
</dbReference>